<dbReference type="EMBL" id="CP047423">
    <property type="protein sequence ID" value="QPD02586.1"/>
    <property type="molecule type" value="Genomic_DNA"/>
</dbReference>
<proteinExistence type="predicted"/>
<accession>A0A7S8FBF0</accession>
<keyword evidence="1 2" id="KW-0597">Phosphoprotein</keyword>
<dbReference type="PROSITE" id="PS50110">
    <property type="entry name" value="RESPONSE_REGULATORY"/>
    <property type="match status" value="1"/>
</dbReference>
<evidence type="ECO:0000259" key="4">
    <source>
        <dbReference type="PROSITE" id="PS50110"/>
    </source>
</evidence>
<dbReference type="PANTHER" id="PTHR44591">
    <property type="entry name" value="STRESS RESPONSE REGULATOR PROTEIN 1"/>
    <property type="match status" value="1"/>
</dbReference>
<evidence type="ECO:0000313" key="5">
    <source>
        <dbReference type="EMBL" id="QPD02586.1"/>
    </source>
</evidence>
<dbReference type="Gene3D" id="3.40.50.2300">
    <property type="match status" value="1"/>
</dbReference>
<feature type="domain" description="Response regulatory" evidence="4">
    <location>
        <begin position="4"/>
        <end position="121"/>
    </location>
</feature>
<dbReference type="SMART" id="SM00448">
    <property type="entry name" value="REC"/>
    <property type="match status" value="1"/>
</dbReference>
<dbReference type="AlphaFoldDB" id="A0A7S8FBF0"/>
<dbReference type="InterPro" id="IPR011006">
    <property type="entry name" value="CheY-like_superfamily"/>
</dbReference>
<feature type="compositionally biased region" description="Basic residues" evidence="3">
    <location>
        <begin position="140"/>
        <end position="160"/>
    </location>
</feature>
<dbReference type="Proteomes" id="UP000593737">
    <property type="component" value="Chromosome"/>
</dbReference>
<sequence>MKHTVLVVEDEQDTADLLKRVLEREGFSVLQAKDGRQASALIGTVRPPSLVLLDLVVPYVSGPEVLKLLRHHPDWKNIPVIVVSADNYEPDIQRALSEGATAYVTKQKGSVGLLQAIKRLLAAAPAQGQMVAKVASAAPRKGRVSMRRRLQSNQRKKRAA</sequence>
<dbReference type="CDD" id="cd17574">
    <property type="entry name" value="REC_OmpR"/>
    <property type="match status" value="1"/>
</dbReference>
<dbReference type="InterPro" id="IPR050595">
    <property type="entry name" value="Bact_response_regulator"/>
</dbReference>
<protein>
    <submittedName>
        <fullName evidence="5">Two-component system response regulator (Modular protein)</fullName>
    </submittedName>
</protein>
<dbReference type="PANTHER" id="PTHR44591:SF3">
    <property type="entry name" value="RESPONSE REGULATORY DOMAIN-CONTAINING PROTEIN"/>
    <property type="match status" value="1"/>
</dbReference>
<feature type="region of interest" description="Disordered" evidence="3">
    <location>
        <begin position="138"/>
        <end position="160"/>
    </location>
</feature>
<evidence type="ECO:0000313" key="6">
    <source>
        <dbReference type="Proteomes" id="UP000593737"/>
    </source>
</evidence>
<reference evidence="5 6" key="1">
    <citation type="journal article" date="2020" name="ISME J.">
        <title>Enrichment and physiological characterization of a novel comammox Nitrospira indicates ammonium inhibition of complete nitrification.</title>
        <authorList>
            <person name="Sakoula D."/>
            <person name="Koch H."/>
            <person name="Frank J."/>
            <person name="Jetten M.S.M."/>
            <person name="van Kessel M.A.H.J."/>
            <person name="Lucker S."/>
        </authorList>
    </citation>
    <scope>NUCLEOTIDE SEQUENCE [LARGE SCALE GENOMIC DNA]</scope>
    <source>
        <strain evidence="5">Comreactor17</strain>
    </source>
</reference>
<name>A0A7S8FBF0_9BACT</name>
<dbReference type="SUPFAM" id="SSF52172">
    <property type="entry name" value="CheY-like"/>
    <property type="match status" value="1"/>
</dbReference>
<gene>
    <name evidence="5" type="ORF">Nkreftii_000360</name>
</gene>
<feature type="modified residue" description="4-aspartylphosphate" evidence="2">
    <location>
        <position position="54"/>
    </location>
</feature>
<evidence type="ECO:0000256" key="3">
    <source>
        <dbReference type="SAM" id="MobiDB-lite"/>
    </source>
</evidence>
<dbReference type="KEGG" id="nkf:Nkreftii_000360"/>
<evidence type="ECO:0000256" key="1">
    <source>
        <dbReference type="ARBA" id="ARBA00022553"/>
    </source>
</evidence>
<dbReference type="GO" id="GO:0000160">
    <property type="term" value="P:phosphorelay signal transduction system"/>
    <property type="evidence" value="ECO:0007669"/>
    <property type="project" value="InterPro"/>
</dbReference>
<dbReference type="Pfam" id="PF00072">
    <property type="entry name" value="Response_reg"/>
    <property type="match status" value="1"/>
</dbReference>
<dbReference type="InterPro" id="IPR001789">
    <property type="entry name" value="Sig_transdc_resp-reg_receiver"/>
</dbReference>
<organism evidence="5 6">
    <name type="scientific">Candidatus Nitrospira kreftii</name>
    <dbReference type="NCBI Taxonomy" id="2652173"/>
    <lineage>
        <taxon>Bacteria</taxon>
        <taxon>Pseudomonadati</taxon>
        <taxon>Nitrospirota</taxon>
        <taxon>Nitrospiria</taxon>
        <taxon>Nitrospirales</taxon>
        <taxon>Nitrospiraceae</taxon>
        <taxon>Nitrospira</taxon>
    </lineage>
</organism>
<evidence type="ECO:0000256" key="2">
    <source>
        <dbReference type="PROSITE-ProRule" id="PRU00169"/>
    </source>
</evidence>